<feature type="region of interest" description="Disordered" evidence="1">
    <location>
        <begin position="524"/>
        <end position="560"/>
    </location>
</feature>
<dbReference type="AlphaFoldDB" id="A0A9Q1GZ11"/>
<proteinExistence type="predicted"/>
<dbReference type="Proteomes" id="UP001153076">
    <property type="component" value="Unassembled WGS sequence"/>
</dbReference>
<feature type="compositionally biased region" description="Basic and acidic residues" evidence="1">
    <location>
        <begin position="253"/>
        <end position="283"/>
    </location>
</feature>
<keyword evidence="2" id="KW-0812">Transmembrane</keyword>
<keyword evidence="2" id="KW-1133">Transmembrane helix</keyword>
<evidence type="ECO:0000313" key="4">
    <source>
        <dbReference type="Proteomes" id="UP001153076"/>
    </source>
</evidence>
<feature type="compositionally biased region" description="Low complexity" evidence="1">
    <location>
        <begin position="549"/>
        <end position="560"/>
    </location>
</feature>
<feature type="compositionally biased region" description="Basic and acidic residues" evidence="1">
    <location>
        <begin position="479"/>
        <end position="488"/>
    </location>
</feature>
<dbReference type="PANTHER" id="PTHR31780">
    <property type="entry name" value="STRESS RESPONSE PROTEIN NST1-RELATED"/>
    <property type="match status" value="1"/>
</dbReference>
<dbReference type="OrthoDB" id="629492at2759"/>
<name>A0A9Q1GZ11_9CARY</name>
<evidence type="ECO:0000313" key="3">
    <source>
        <dbReference type="EMBL" id="KAJ8428052.1"/>
    </source>
</evidence>
<sequence length="858" mass="94915">MCMFCVIQKWSRRLATMLPWLVIPLIGLWALSQLLPPAFRFEITSPRLACVFVLLITLFWYEVLMPQLSAWQVRRKARLRERKRLEVLELQQLRKTATKKCRNCLTPYRDQNPGGGKFMCSYCGHISKRPVLDSPIAADMGISNSGIIKDLFGKGGKILNGKAWSDNVSNCSQEWFDNGSWIVNGPFPPMSAYPHGKTGVGFFGGTEPCLGQKSCSGAYFFACKLLMSFLVSIRWLWRKLFRISSSREGSLSDAHHRGMLAKKDDNGCMGHESRGERARRKAEEKRLARLEKELMEEEERKQREEVARLVEERRRLRDEKIEAENRAKGTSSLREKESKKEAEKKRQERRKEKDKGSSKSNSDVEEVEKKAGKETEQKWGNERKSETDLRESLKRGLGSAKGHNAESGHGAKGNSTSNFNRGPVGTRYFDRMKGTFLSSSKAFTSGGFFAKVAPTPVPAAKDIKSNSTVDNPSVSNGRCDFDSGEHVPSKAIVNGDDKSHVHPVASDMGRKTAPRSWQQLFARSPATPASSHPNVISRPSTKFQADVQSSSPPCSTSSTPFYDNPINLPSLFKVPPFSTGPMVNTSSVPTVKSPVFPSATEMPHGLLLEDPELFEDPCYEPDPVSLLGPVSESLDNFQLDCSTGYISDDIGKSSCPINVFSPFEISNLSPIESPMSRLKIADEKQSHTSHLSCSPKVADMHPFPAADVDTVSDEGTWHMWNSSPLGPDGLSLVGDPTRWIAPLEQGRLNRDTIMQHSSQIALASFLAKENHDASGTFYQKGPIGNLHHHGAPGSTVASSNNEDPWLRKAFFPPLSVGESHRPSGPPEENPHNKISNGSPTKSAANHAFDPSAATCWSK</sequence>
<gene>
    <name evidence="3" type="ORF">Cgig2_027623</name>
</gene>
<keyword evidence="2" id="KW-0472">Membrane</keyword>
<feature type="transmembrane region" description="Helical" evidence="2">
    <location>
        <begin position="218"/>
        <end position="237"/>
    </location>
</feature>
<feature type="compositionally biased region" description="Basic and acidic residues" evidence="1">
    <location>
        <begin position="323"/>
        <end position="357"/>
    </location>
</feature>
<feature type="compositionally biased region" description="Polar residues" evidence="1">
    <location>
        <begin position="832"/>
        <end position="843"/>
    </location>
</feature>
<dbReference type="InterPro" id="IPR051195">
    <property type="entry name" value="Fungal_stress_NST1"/>
</dbReference>
<evidence type="ECO:0000256" key="2">
    <source>
        <dbReference type="SAM" id="Phobius"/>
    </source>
</evidence>
<organism evidence="3 4">
    <name type="scientific">Carnegiea gigantea</name>
    <dbReference type="NCBI Taxonomy" id="171969"/>
    <lineage>
        <taxon>Eukaryota</taxon>
        <taxon>Viridiplantae</taxon>
        <taxon>Streptophyta</taxon>
        <taxon>Embryophyta</taxon>
        <taxon>Tracheophyta</taxon>
        <taxon>Spermatophyta</taxon>
        <taxon>Magnoliopsida</taxon>
        <taxon>eudicotyledons</taxon>
        <taxon>Gunneridae</taxon>
        <taxon>Pentapetalae</taxon>
        <taxon>Caryophyllales</taxon>
        <taxon>Cactineae</taxon>
        <taxon>Cactaceae</taxon>
        <taxon>Cactoideae</taxon>
        <taxon>Echinocereeae</taxon>
        <taxon>Carnegiea</taxon>
    </lineage>
</organism>
<feature type="region of interest" description="Disordered" evidence="1">
    <location>
        <begin position="459"/>
        <end position="511"/>
    </location>
</feature>
<feature type="compositionally biased region" description="Polar residues" evidence="1">
    <location>
        <begin position="465"/>
        <end position="476"/>
    </location>
</feature>
<evidence type="ECO:0000256" key="1">
    <source>
        <dbReference type="SAM" id="MobiDB-lite"/>
    </source>
</evidence>
<accession>A0A9Q1GZ11</accession>
<dbReference type="PANTHER" id="PTHR31780:SF15">
    <property type="entry name" value="STRESS RESPONSE NST1-LIKE PROTEIN"/>
    <property type="match status" value="1"/>
</dbReference>
<feature type="region of interest" description="Disordered" evidence="1">
    <location>
        <begin position="813"/>
        <end position="858"/>
    </location>
</feature>
<comment type="caution">
    <text evidence="3">The sequence shown here is derived from an EMBL/GenBank/DDBJ whole genome shotgun (WGS) entry which is preliminary data.</text>
</comment>
<feature type="region of interest" description="Disordered" evidence="1">
    <location>
        <begin position="252"/>
        <end position="283"/>
    </location>
</feature>
<feature type="compositionally biased region" description="Polar residues" evidence="1">
    <location>
        <begin position="524"/>
        <end position="548"/>
    </location>
</feature>
<protein>
    <submittedName>
        <fullName evidence="3">Uncharacterized protein</fullName>
    </submittedName>
</protein>
<feature type="transmembrane region" description="Helical" evidence="2">
    <location>
        <begin position="12"/>
        <end position="31"/>
    </location>
</feature>
<keyword evidence="4" id="KW-1185">Reference proteome</keyword>
<dbReference type="EMBL" id="JAKOGI010001059">
    <property type="protein sequence ID" value="KAJ8428052.1"/>
    <property type="molecule type" value="Genomic_DNA"/>
</dbReference>
<feature type="region of interest" description="Disordered" evidence="1">
    <location>
        <begin position="323"/>
        <end position="423"/>
    </location>
</feature>
<feature type="transmembrane region" description="Helical" evidence="2">
    <location>
        <begin position="51"/>
        <end position="73"/>
    </location>
</feature>
<feature type="compositionally biased region" description="Basic and acidic residues" evidence="1">
    <location>
        <begin position="367"/>
        <end position="394"/>
    </location>
</feature>
<reference evidence="3" key="1">
    <citation type="submission" date="2022-04" db="EMBL/GenBank/DDBJ databases">
        <title>Carnegiea gigantea Genome sequencing and assembly v2.</title>
        <authorList>
            <person name="Copetti D."/>
            <person name="Sanderson M.J."/>
            <person name="Burquez A."/>
            <person name="Wojciechowski M.F."/>
        </authorList>
    </citation>
    <scope>NUCLEOTIDE SEQUENCE</scope>
    <source>
        <strain evidence="3">SGP5-SGP5p</strain>
        <tissue evidence="3">Aerial part</tissue>
    </source>
</reference>